<dbReference type="EMBL" id="AWVF01000087">
    <property type="protein sequence ID" value="ERJ96934.1"/>
    <property type="molecule type" value="Genomic_DNA"/>
</dbReference>
<keyword evidence="4" id="KW-1185">Reference proteome</keyword>
<feature type="active site" description="Acyl-thioester intermediate" evidence="2">
    <location>
        <position position="235"/>
    </location>
</feature>
<dbReference type="HOGENOM" id="CLU_034078_3_4_9"/>
<dbReference type="CDD" id="cd05826">
    <property type="entry name" value="Sortase_B"/>
    <property type="match status" value="1"/>
</dbReference>
<dbReference type="SUPFAM" id="SSF63817">
    <property type="entry name" value="Sortase"/>
    <property type="match status" value="1"/>
</dbReference>
<organism evidence="3 4">
    <name type="scientific">Ruminococcus callidus ATCC 27760</name>
    <dbReference type="NCBI Taxonomy" id="411473"/>
    <lineage>
        <taxon>Bacteria</taxon>
        <taxon>Bacillati</taxon>
        <taxon>Bacillota</taxon>
        <taxon>Clostridia</taxon>
        <taxon>Eubacteriales</taxon>
        <taxon>Oscillospiraceae</taxon>
        <taxon>Ruminococcus</taxon>
    </lineage>
</organism>
<evidence type="ECO:0000256" key="2">
    <source>
        <dbReference type="PIRSR" id="PIRSR605754-1"/>
    </source>
</evidence>
<sequence length="276" mass="30437">MEMRNSNMKKWQIGAVAGALVFSLFATGCGEQIDQNAGIATSAPATEAPTEAATAAPELTERAKKLLAQNPDTVGYITIDGTQVDNPVVQTADNEYYLDHGFDGQEFRAGTVFMDCTDSFGAYPDQWSENIVLYGHNMADNTMFGSLRQYRQNPSYYKEAPFITFSSNYADYTYVMVGLIITSGNADSDFKYWQMEELDDKTTFDSFMGSVNAKNMIDNPIDVQYGDSLLTLSTCYSDEDNSRFVIVARRLRDGEDTASMLKTIQGGSSETAAAQE</sequence>
<dbReference type="AlphaFoldDB" id="U2M5C2"/>
<dbReference type="PROSITE" id="PS51257">
    <property type="entry name" value="PROKAR_LIPOPROTEIN"/>
    <property type="match status" value="1"/>
</dbReference>
<dbReference type="STRING" id="411473.RUMCAL_00681"/>
<dbReference type="Proteomes" id="UP000016662">
    <property type="component" value="Unassembled WGS sequence"/>
</dbReference>
<evidence type="ECO:0000313" key="4">
    <source>
        <dbReference type="Proteomes" id="UP000016662"/>
    </source>
</evidence>
<dbReference type="GO" id="GO:0016787">
    <property type="term" value="F:hydrolase activity"/>
    <property type="evidence" value="ECO:0007669"/>
    <property type="project" value="UniProtKB-KW"/>
</dbReference>
<proteinExistence type="predicted"/>
<gene>
    <name evidence="3" type="ORF">RUMCAL_00681</name>
</gene>
<comment type="caution">
    <text evidence="3">The sequence shown here is derived from an EMBL/GenBank/DDBJ whole genome shotgun (WGS) entry which is preliminary data.</text>
</comment>
<protein>
    <submittedName>
        <fullName evidence="3">Sortase, SrtB family</fullName>
    </submittedName>
</protein>
<dbReference type="Pfam" id="PF04203">
    <property type="entry name" value="Sortase"/>
    <property type="match status" value="1"/>
</dbReference>
<dbReference type="PATRIC" id="fig|411473.3.peg.535"/>
<keyword evidence="1" id="KW-0378">Hydrolase</keyword>
<reference evidence="3 4" key="1">
    <citation type="submission" date="2013-07" db="EMBL/GenBank/DDBJ databases">
        <authorList>
            <person name="Weinstock G."/>
            <person name="Sodergren E."/>
            <person name="Wylie T."/>
            <person name="Fulton L."/>
            <person name="Fulton R."/>
            <person name="Fronick C."/>
            <person name="O'Laughlin M."/>
            <person name="Godfrey J."/>
            <person name="Miner T."/>
            <person name="Herter B."/>
            <person name="Appelbaum E."/>
            <person name="Cordes M."/>
            <person name="Lek S."/>
            <person name="Wollam A."/>
            <person name="Pepin K.H."/>
            <person name="Palsikar V.B."/>
            <person name="Mitreva M."/>
            <person name="Wilson R.K."/>
        </authorList>
    </citation>
    <scope>NUCLEOTIDE SEQUENCE [LARGE SCALE GENOMIC DNA]</scope>
    <source>
        <strain evidence="3 4">ATCC 27760</strain>
    </source>
</reference>
<dbReference type="Gene3D" id="2.40.260.10">
    <property type="entry name" value="Sortase"/>
    <property type="match status" value="1"/>
</dbReference>
<dbReference type="InterPro" id="IPR023365">
    <property type="entry name" value="Sortase_dom-sf"/>
</dbReference>
<dbReference type="InterPro" id="IPR005754">
    <property type="entry name" value="Sortase"/>
</dbReference>
<dbReference type="InterPro" id="IPR009835">
    <property type="entry name" value="SrtB"/>
</dbReference>
<dbReference type="eggNOG" id="COG4509">
    <property type="taxonomic scope" value="Bacteria"/>
</dbReference>
<dbReference type="OrthoDB" id="9806013at2"/>
<accession>U2M5C2</accession>
<feature type="active site" description="Proton donor/acceptor" evidence="2">
    <location>
        <position position="136"/>
    </location>
</feature>
<evidence type="ECO:0000256" key="1">
    <source>
        <dbReference type="ARBA" id="ARBA00022801"/>
    </source>
</evidence>
<name>U2M5C2_9FIRM</name>
<evidence type="ECO:0000313" key="3">
    <source>
        <dbReference type="EMBL" id="ERJ96934.1"/>
    </source>
</evidence>